<dbReference type="Gene3D" id="2.60.40.1120">
    <property type="entry name" value="Carboxypeptidase-like, regulatory domain"/>
    <property type="match status" value="1"/>
</dbReference>
<reference evidence="5 6" key="1">
    <citation type="submission" date="2018-04" db="EMBL/GenBank/DDBJ databases">
        <title>Pedobacter chongqingensis sp. nov., isolated from a rottenly hemp rope.</title>
        <authorList>
            <person name="Cai Y."/>
        </authorList>
    </citation>
    <scope>NUCLEOTIDE SEQUENCE [LARGE SCALE GENOMIC DNA]</scope>
    <source>
        <strain evidence="5 6">FJ4-8</strain>
    </source>
</reference>
<keyword evidence="1 3" id="KW-0732">Signal</keyword>
<dbReference type="RefSeq" id="WP_109418213.1">
    <property type="nucleotide sequence ID" value="NZ_QEAS01000029.1"/>
</dbReference>
<keyword evidence="2" id="KW-0998">Cell outer membrane</keyword>
<comment type="caution">
    <text evidence="5">The sequence shown here is derived from an EMBL/GenBank/DDBJ whole genome shotgun (WGS) entry which is preliminary data.</text>
</comment>
<dbReference type="PANTHER" id="PTHR30069">
    <property type="entry name" value="TONB-DEPENDENT OUTER MEMBRANE RECEPTOR"/>
    <property type="match status" value="1"/>
</dbReference>
<evidence type="ECO:0000256" key="1">
    <source>
        <dbReference type="ARBA" id="ARBA00022729"/>
    </source>
</evidence>
<dbReference type="FunFam" id="2.170.130.10:FF:000003">
    <property type="entry name" value="SusC/RagA family TonB-linked outer membrane protein"/>
    <property type="match status" value="1"/>
</dbReference>
<accession>A0A2U2PA44</accession>
<dbReference type="SUPFAM" id="SSF56935">
    <property type="entry name" value="Porins"/>
    <property type="match status" value="1"/>
</dbReference>
<dbReference type="InterPro" id="IPR023997">
    <property type="entry name" value="TonB-dep_OMP_SusC/RagA_CS"/>
</dbReference>
<dbReference type="GO" id="GO:0044718">
    <property type="term" value="P:siderophore transmembrane transport"/>
    <property type="evidence" value="ECO:0007669"/>
    <property type="project" value="TreeGrafter"/>
</dbReference>
<dbReference type="OrthoDB" id="9768177at2"/>
<dbReference type="PROSITE" id="PS52016">
    <property type="entry name" value="TONB_DEPENDENT_REC_3"/>
    <property type="match status" value="1"/>
</dbReference>
<dbReference type="Pfam" id="PF07715">
    <property type="entry name" value="Plug"/>
    <property type="match status" value="1"/>
</dbReference>
<dbReference type="GO" id="GO:0009279">
    <property type="term" value="C:cell outer membrane"/>
    <property type="evidence" value="ECO:0007669"/>
    <property type="project" value="UniProtKB-SubCell"/>
</dbReference>
<dbReference type="InterPro" id="IPR012910">
    <property type="entry name" value="Plug_dom"/>
</dbReference>
<feature type="chain" id="PRO_5015680960" evidence="3">
    <location>
        <begin position="30"/>
        <end position="1139"/>
    </location>
</feature>
<evidence type="ECO:0000259" key="4">
    <source>
        <dbReference type="Pfam" id="PF07715"/>
    </source>
</evidence>
<keyword evidence="6" id="KW-1185">Reference proteome</keyword>
<proteinExistence type="inferred from homology"/>
<keyword evidence="2" id="KW-0472">Membrane</keyword>
<dbReference type="InterPro" id="IPR008969">
    <property type="entry name" value="CarboxyPept-like_regulatory"/>
</dbReference>
<dbReference type="Proteomes" id="UP000245647">
    <property type="component" value="Unassembled WGS sequence"/>
</dbReference>
<dbReference type="Pfam" id="PF13715">
    <property type="entry name" value="CarbopepD_reg_2"/>
    <property type="match status" value="1"/>
</dbReference>
<evidence type="ECO:0000256" key="2">
    <source>
        <dbReference type="PROSITE-ProRule" id="PRU01360"/>
    </source>
</evidence>
<dbReference type="EMBL" id="QEAS01000029">
    <property type="protein sequence ID" value="PWG78240.1"/>
    <property type="molecule type" value="Genomic_DNA"/>
</dbReference>
<feature type="signal peptide" evidence="3">
    <location>
        <begin position="1"/>
        <end position="29"/>
    </location>
</feature>
<sequence length="1139" mass="127986">MKKLLTKCKTGRIILTMVLVCFLSLPLSAAFSESGQGLKETPVTIKLKKGSLETAIIDLQKTARVTFAYDKRLLKDYIIPELSFSNVSLESVLNQILDNKPLYFSEVHDVIVISRKEVRPVSGSEKLQGPLTGKVVDENGLALPGASVRVAGKNTGTVTDVQGQFKINAEPQDTLLISFIGYETQRVRVGNTRSFTVRLAPSSSKSLQEVVVVGYGTQKKATLTGAVASITSSEILTTRNENVQNMLTGKLPGVRVVQKSSEPGSFNNSFDIRGLGSPLVVIDGVPRDNITRMDANDIESISVLKDASAAVYGVRAANGVVLITTKKGKSGSLDLDYTGSFGLQNPTGSPKSVSAADWMVLRNEKLMHNVNGGNRQFSQEEIDAYRNGTKQGTDWWNAVMRSTAPQTQHSLNATGGNEKMRFYTSVGYLKQESFIRSNSLNYDRFNVRSNLSAKISKLLTLDLNLSGISDKKEQPYTNSDWIIRTFQRAAAIQPLYANNNPQYLQRGYIEGENAVAMMDADLSGYKEFGNKWFQSSMTLSLDIPKVEGLTAKGMFSYDYQVADNRQYKKEFTLYEYDGAQDMYTPYKMQSPGTFRRENFTKGTSLYQLSLNYNRTFNKAHTVSALALLEGQKRTGDNFYAQREMALDVDQLFAGNSKNQQGSMSSNQNDLYEKTNMGIVGRVAYDYRSKYLAEFSFRRDGSSLFGSGRRWGFFPAVSAGWRASEEAFWKNSFLDFFNNFKLRASYGKMGDDVASTYQFITGYDYPSPGDYNKLPNGYFFDGTFVNAASSRGIPNPNITWFTSKMFDLGVDFEMWNGLLGGTVDYFNRTRTGLLEKRTFSLPGVVGAELPQENLNGDRARGFELELTHRKTLRDFTYNVRGMLTVTRIRKLHDERARAGNSYENWRNNNENRNQNFHRGYGEAGRFSSYSDIANSPVFYGRGTLPGDYIYEDWNGDGVISSLDEYPIVYQDSQSPFFNFSFNIGAGWKGFDLNALFQGSALSYVKYIEQLREPMWGNEQSNALDYFMDRWRPVDPSADPYDHTTQWISGKYAYTGTLPDENSRFNMHNASYLRLKSLELGYTLPVKFVSSVGVKNARVYFNGYNLFTVKSIELDPEHPNESWGNLYPLSRIYTVGLNVKF</sequence>
<dbReference type="InterPro" id="IPR023996">
    <property type="entry name" value="TonB-dep_OMP_SusC/RagA"/>
</dbReference>
<dbReference type="Gene3D" id="2.170.130.10">
    <property type="entry name" value="TonB-dependent receptor, plug domain"/>
    <property type="match status" value="1"/>
</dbReference>
<dbReference type="AlphaFoldDB" id="A0A2U2PA44"/>
<evidence type="ECO:0000256" key="3">
    <source>
        <dbReference type="SAM" id="SignalP"/>
    </source>
</evidence>
<comment type="subcellular location">
    <subcellularLocation>
        <location evidence="2">Cell outer membrane</location>
        <topology evidence="2">Multi-pass membrane protein</topology>
    </subcellularLocation>
</comment>
<dbReference type="PANTHER" id="PTHR30069:SF29">
    <property type="entry name" value="HEMOGLOBIN AND HEMOGLOBIN-HAPTOGLOBIN-BINDING PROTEIN 1-RELATED"/>
    <property type="match status" value="1"/>
</dbReference>
<dbReference type="NCBIfam" id="TIGR04057">
    <property type="entry name" value="SusC_RagA_signa"/>
    <property type="match status" value="1"/>
</dbReference>
<keyword evidence="2" id="KW-0813">Transport</keyword>
<dbReference type="InterPro" id="IPR039426">
    <property type="entry name" value="TonB-dep_rcpt-like"/>
</dbReference>
<protein>
    <submittedName>
        <fullName evidence="5">SusC/RagA family TonB-linked outer membrane protein</fullName>
    </submittedName>
</protein>
<dbReference type="GO" id="GO:0015344">
    <property type="term" value="F:siderophore uptake transmembrane transporter activity"/>
    <property type="evidence" value="ECO:0007669"/>
    <property type="project" value="TreeGrafter"/>
</dbReference>
<comment type="similarity">
    <text evidence="2">Belongs to the TonB-dependent receptor family.</text>
</comment>
<name>A0A2U2PA44_9SPHI</name>
<dbReference type="InterPro" id="IPR037066">
    <property type="entry name" value="Plug_dom_sf"/>
</dbReference>
<dbReference type="FunFam" id="2.60.40.1120:FF:000003">
    <property type="entry name" value="Outer membrane protein Omp121"/>
    <property type="match status" value="1"/>
</dbReference>
<gene>
    <name evidence="5" type="ORF">DDR33_23310</name>
</gene>
<evidence type="ECO:0000313" key="5">
    <source>
        <dbReference type="EMBL" id="PWG78240.1"/>
    </source>
</evidence>
<keyword evidence="2" id="KW-1134">Transmembrane beta strand</keyword>
<keyword evidence="2" id="KW-0812">Transmembrane</keyword>
<organism evidence="5 6">
    <name type="scientific">Pararcticibacter amylolyticus</name>
    <dbReference type="NCBI Taxonomy" id="2173175"/>
    <lineage>
        <taxon>Bacteria</taxon>
        <taxon>Pseudomonadati</taxon>
        <taxon>Bacteroidota</taxon>
        <taxon>Sphingobacteriia</taxon>
        <taxon>Sphingobacteriales</taxon>
        <taxon>Sphingobacteriaceae</taxon>
        <taxon>Pararcticibacter</taxon>
    </lineage>
</organism>
<evidence type="ECO:0000313" key="6">
    <source>
        <dbReference type="Proteomes" id="UP000245647"/>
    </source>
</evidence>
<dbReference type="SUPFAM" id="SSF49464">
    <property type="entry name" value="Carboxypeptidase regulatory domain-like"/>
    <property type="match status" value="1"/>
</dbReference>
<feature type="domain" description="TonB-dependent receptor plug" evidence="4">
    <location>
        <begin position="220"/>
        <end position="320"/>
    </location>
</feature>
<dbReference type="NCBIfam" id="TIGR04056">
    <property type="entry name" value="OMP_RagA_SusC"/>
    <property type="match status" value="1"/>
</dbReference>